<dbReference type="NCBIfam" id="NF004513">
    <property type="entry name" value="PRK05854.1"/>
    <property type="match status" value="1"/>
</dbReference>
<dbReference type="PRINTS" id="PR00081">
    <property type="entry name" value="GDHRDH"/>
</dbReference>
<dbReference type="PROSITE" id="PS51318">
    <property type="entry name" value="TAT"/>
    <property type="match status" value="1"/>
</dbReference>
<dbReference type="RefSeq" id="WP_017677698.1">
    <property type="nucleotide sequence ID" value="NZ_FMZQ01000009.1"/>
</dbReference>
<dbReference type="GO" id="GO:0016491">
    <property type="term" value="F:oxidoreductase activity"/>
    <property type="evidence" value="ECO:0007669"/>
    <property type="project" value="UniProtKB-KW"/>
</dbReference>
<keyword evidence="1" id="KW-0560">Oxidoreductase</keyword>
<dbReference type="PANTHER" id="PTHR43157:SF31">
    <property type="entry name" value="PHOSPHATIDYLINOSITOL-GLYCAN BIOSYNTHESIS CLASS F PROTEIN"/>
    <property type="match status" value="1"/>
</dbReference>
<dbReference type="NCBIfam" id="NF004846">
    <property type="entry name" value="PRK06197.1"/>
    <property type="match status" value="1"/>
</dbReference>
<dbReference type="AlphaFoldDB" id="A0A1G6RE36"/>
<dbReference type="Pfam" id="PF00106">
    <property type="entry name" value="adh_short"/>
    <property type="match status" value="1"/>
</dbReference>
<dbReference type="Gene3D" id="3.40.50.720">
    <property type="entry name" value="NAD(P)-binding Rossmann-like Domain"/>
    <property type="match status" value="1"/>
</dbReference>
<dbReference type="InterPro" id="IPR006311">
    <property type="entry name" value="TAT_signal"/>
</dbReference>
<sequence length="349" mass="37087">MDKKNAVGRGHSRRDALKLFGVVGGSLALHGVLGGMPTFAWASTTPGWQASDMPALTGKRMLVTGGTSGMGFEDALALSGAGAQVIIAARNAQRGAESIERIRAQVPDARVRFEQLDLADLASVRSLAQRLNAEGEVLDVLINNAAIMAPPQRGVSRDGFEMQLATNFLGHFALTGLLLPSLRKSPDPRVVTLASIAVNRGRINFDDLQSENNYNPYAAYAQSKLACLMMAFELQRRSLANGWGVRSVAAHPGVAVTELVERGPGLESEFAQQWAKDRDVYHSAAQGALSSLFAATAAEAEGGRYYGPTGEEEKRGPLGLAKVPEAAADADDAARLWSVAERLTGVRYG</sequence>
<dbReference type="SUPFAM" id="SSF51735">
    <property type="entry name" value="NAD(P)-binding Rossmann-fold domains"/>
    <property type="match status" value="1"/>
</dbReference>
<accession>A0A1G6RE36</accession>
<dbReference type="EMBL" id="FMZQ01000009">
    <property type="protein sequence ID" value="SDD02721.1"/>
    <property type="molecule type" value="Genomic_DNA"/>
</dbReference>
<evidence type="ECO:0000313" key="2">
    <source>
        <dbReference type="EMBL" id="SDD02721.1"/>
    </source>
</evidence>
<name>A0A1G6RE36_9GAMM</name>
<dbReference type="InterPro" id="IPR036291">
    <property type="entry name" value="NAD(P)-bd_dom_sf"/>
</dbReference>
<dbReference type="Proteomes" id="UP000199467">
    <property type="component" value="Unassembled WGS sequence"/>
</dbReference>
<keyword evidence="3" id="KW-1185">Reference proteome</keyword>
<evidence type="ECO:0000313" key="3">
    <source>
        <dbReference type="Proteomes" id="UP000199467"/>
    </source>
</evidence>
<organism evidence="2 3">
    <name type="scientific">Ectopseudomonas chengduensis</name>
    <dbReference type="NCBI Taxonomy" id="489632"/>
    <lineage>
        <taxon>Bacteria</taxon>
        <taxon>Pseudomonadati</taxon>
        <taxon>Pseudomonadota</taxon>
        <taxon>Gammaproteobacteria</taxon>
        <taxon>Pseudomonadales</taxon>
        <taxon>Pseudomonadaceae</taxon>
        <taxon>Ectopseudomonas</taxon>
    </lineage>
</organism>
<dbReference type="CDD" id="cd05327">
    <property type="entry name" value="retinol-DH_like_SDR_c_like"/>
    <property type="match status" value="1"/>
</dbReference>
<dbReference type="InterPro" id="IPR002347">
    <property type="entry name" value="SDR_fam"/>
</dbReference>
<protein>
    <submittedName>
        <fullName evidence="2">NAD(P)-dependent dehydrogenase, short-chain alcohol dehydrogenase family</fullName>
    </submittedName>
</protein>
<reference evidence="3" key="1">
    <citation type="submission" date="2016-10" db="EMBL/GenBank/DDBJ databases">
        <authorList>
            <person name="Varghese N."/>
            <person name="Submissions S."/>
        </authorList>
    </citation>
    <scope>NUCLEOTIDE SEQUENCE [LARGE SCALE GENOMIC DNA]</scope>
    <source>
        <strain evidence="3">DSM 26382</strain>
    </source>
</reference>
<proteinExistence type="predicted"/>
<evidence type="ECO:0000256" key="1">
    <source>
        <dbReference type="ARBA" id="ARBA00023002"/>
    </source>
</evidence>
<gene>
    <name evidence="2" type="ORF">SAMN05216576_109198</name>
</gene>
<dbReference type="GeneID" id="83640787"/>
<dbReference type="PANTHER" id="PTHR43157">
    <property type="entry name" value="PHOSPHATIDYLINOSITOL-GLYCAN BIOSYNTHESIS CLASS F PROTEIN-RELATED"/>
    <property type="match status" value="1"/>
</dbReference>